<organism evidence="5 6">
    <name type="scientific">Daphnia magna</name>
    <dbReference type="NCBI Taxonomy" id="35525"/>
    <lineage>
        <taxon>Eukaryota</taxon>
        <taxon>Metazoa</taxon>
        <taxon>Ecdysozoa</taxon>
        <taxon>Arthropoda</taxon>
        <taxon>Crustacea</taxon>
        <taxon>Branchiopoda</taxon>
        <taxon>Diplostraca</taxon>
        <taxon>Cladocera</taxon>
        <taxon>Anomopoda</taxon>
        <taxon>Daphniidae</taxon>
        <taxon>Daphnia</taxon>
    </lineage>
</organism>
<accession>A0A164RPP1</accession>
<proteinExistence type="inferred from homology"/>
<evidence type="ECO:0000313" key="5">
    <source>
        <dbReference type="EMBL" id="KZS08838.1"/>
    </source>
</evidence>
<evidence type="ECO:0000256" key="1">
    <source>
        <dbReference type="ARBA" id="ARBA00007381"/>
    </source>
</evidence>
<evidence type="ECO:0000313" key="6">
    <source>
        <dbReference type="Proteomes" id="UP000076858"/>
    </source>
</evidence>
<dbReference type="PRINTS" id="PR00301">
    <property type="entry name" value="HEATSHOCK70"/>
</dbReference>
<dbReference type="CDD" id="cd10238">
    <property type="entry name" value="ASKHA_NBD_HSP70_HSPA14"/>
    <property type="match status" value="1"/>
</dbReference>
<evidence type="ECO:0000256" key="4">
    <source>
        <dbReference type="ARBA" id="ARBA00023186"/>
    </source>
</evidence>
<dbReference type="PANTHER" id="PTHR45639:SF32">
    <property type="entry name" value="HEAT SHOCK PROTEIN PDR13"/>
    <property type="match status" value="1"/>
</dbReference>
<sequence length="501" mass="54208">MSACFGLHVGRTNSCVAVCKDSKSDVVANDAGDRVTPSIVSFSSEEIAVGLPAKQGLFRNMSNSVVKCKELLCWNGEEAELTKLQSTSVCPVIVKNKKLLYEVEVDEKKKFFSPEDILVHIYKKLYDIAIHHSNAVDESMKAVVSVPLSFTSEQRQAVWKAAEKARFNILQVISEPAAALLAYGIGQANKHETLCCLVYRCGGATLDVSVVNVRGGMYSVVSSLHRKQGGDKFTALVANYLADEFQNKWKLDPRESKRSMFKLMGAAEECKHVLSTLNTAHCFIESLHEGVDLSANVSRARIDMLITQLFPEYIGPISEALTQAGLTASNVHKVIVCGGTAKMPRLQQAIQEALPNSELLSNLTADEVIAVGCSNQAAVIGEPWDTICQHKQVAVPSISKSISVRCGDEDESQTTMVFSAQTPLSSRFSLPVPLGKKHNVANLDVFEETELVAKLTLNNLPEAPSVAANFHLSSDGSLHVTLTEKITGVTTAATIGTTILA</sequence>
<dbReference type="FunFam" id="3.90.640.10:FF:000010">
    <property type="entry name" value="heat shock 70 kDa protein 14"/>
    <property type="match status" value="1"/>
</dbReference>
<reference evidence="5 6" key="1">
    <citation type="submission" date="2016-03" db="EMBL/GenBank/DDBJ databases">
        <title>EvidentialGene: Evidence-directed Construction of Genes on Genomes.</title>
        <authorList>
            <person name="Gilbert D.G."/>
            <person name="Choi J.-H."/>
            <person name="Mockaitis K."/>
            <person name="Colbourne J."/>
            <person name="Pfrender M."/>
        </authorList>
    </citation>
    <scope>NUCLEOTIDE SEQUENCE [LARGE SCALE GENOMIC DNA]</scope>
    <source>
        <strain evidence="5 6">Xinb3</strain>
        <tissue evidence="5">Complete organism</tissue>
    </source>
</reference>
<name>A0A164RPP1_9CRUS</name>
<dbReference type="STRING" id="35525.A0A164RPP1"/>
<gene>
    <name evidence="5" type="ORF">APZ42_027039</name>
</gene>
<dbReference type="Pfam" id="PF00012">
    <property type="entry name" value="HSP70"/>
    <property type="match status" value="1"/>
</dbReference>
<dbReference type="PANTHER" id="PTHR45639">
    <property type="entry name" value="HSC70CB, ISOFORM G-RELATED"/>
    <property type="match status" value="1"/>
</dbReference>
<keyword evidence="5" id="KW-0346">Stress response</keyword>
<dbReference type="EMBL" id="LRGB01002167">
    <property type="protein sequence ID" value="KZS08838.1"/>
    <property type="molecule type" value="Genomic_DNA"/>
</dbReference>
<keyword evidence="2" id="KW-0547">Nucleotide-binding</keyword>
<dbReference type="Gene3D" id="3.30.420.40">
    <property type="match status" value="2"/>
</dbReference>
<evidence type="ECO:0000256" key="3">
    <source>
        <dbReference type="ARBA" id="ARBA00022840"/>
    </source>
</evidence>
<dbReference type="InterPro" id="IPR042049">
    <property type="entry name" value="HSPA14_NBD"/>
</dbReference>
<keyword evidence="4" id="KW-0143">Chaperone</keyword>
<dbReference type="GO" id="GO:0005829">
    <property type="term" value="C:cytosol"/>
    <property type="evidence" value="ECO:0007669"/>
    <property type="project" value="TreeGrafter"/>
</dbReference>
<dbReference type="GO" id="GO:0005524">
    <property type="term" value="F:ATP binding"/>
    <property type="evidence" value="ECO:0007669"/>
    <property type="project" value="UniProtKB-KW"/>
</dbReference>
<dbReference type="Gene3D" id="3.90.640.10">
    <property type="entry name" value="Actin, Chain A, domain 4"/>
    <property type="match status" value="1"/>
</dbReference>
<keyword evidence="3" id="KW-0067">ATP-binding</keyword>
<dbReference type="InterPro" id="IPR043129">
    <property type="entry name" value="ATPase_NBD"/>
</dbReference>
<comment type="similarity">
    <text evidence="1">Belongs to the heat shock protein 70 family.</text>
</comment>
<dbReference type="Proteomes" id="UP000076858">
    <property type="component" value="Unassembled WGS sequence"/>
</dbReference>
<evidence type="ECO:0000256" key="2">
    <source>
        <dbReference type="ARBA" id="ARBA00022741"/>
    </source>
</evidence>
<comment type="caution">
    <text evidence="5">The sequence shown here is derived from an EMBL/GenBank/DDBJ whole genome shotgun (WGS) entry which is preliminary data.</text>
</comment>
<dbReference type="GO" id="GO:0005634">
    <property type="term" value="C:nucleus"/>
    <property type="evidence" value="ECO:0007669"/>
    <property type="project" value="TreeGrafter"/>
</dbReference>
<protein>
    <submittedName>
        <fullName evidence="5">Heat shock 70 kDa protein 14</fullName>
    </submittedName>
</protein>
<dbReference type="GO" id="GO:0140662">
    <property type="term" value="F:ATP-dependent protein folding chaperone"/>
    <property type="evidence" value="ECO:0007669"/>
    <property type="project" value="InterPro"/>
</dbReference>
<dbReference type="OrthoDB" id="29851at2759"/>
<keyword evidence="6" id="KW-1185">Reference proteome</keyword>
<dbReference type="SUPFAM" id="SSF53067">
    <property type="entry name" value="Actin-like ATPase domain"/>
    <property type="match status" value="2"/>
</dbReference>
<dbReference type="InterPro" id="IPR013126">
    <property type="entry name" value="Hsp_70_fam"/>
</dbReference>
<dbReference type="Gene3D" id="3.30.30.30">
    <property type="match status" value="1"/>
</dbReference>
<dbReference type="AlphaFoldDB" id="A0A164RPP1"/>